<dbReference type="PANTHER" id="PTHR23508">
    <property type="entry name" value="CARBOXYLIC ACID TRANSPORTER PROTEIN HOMOLOG"/>
    <property type="match status" value="1"/>
</dbReference>
<dbReference type="InterPro" id="IPR036259">
    <property type="entry name" value="MFS_trans_sf"/>
</dbReference>
<organism evidence="7 8">
    <name type="scientific">Gilliamella bombicola</name>
    <dbReference type="NCBI Taxonomy" id="1798182"/>
    <lineage>
        <taxon>Bacteria</taxon>
        <taxon>Pseudomonadati</taxon>
        <taxon>Pseudomonadota</taxon>
        <taxon>Gammaproteobacteria</taxon>
        <taxon>Orbales</taxon>
        <taxon>Orbaceae</taxon>
        <taxon>Gilliamella</taxon>
    </lineage>
</organism>
<evidence type="ECO:0000256" key="4">
    <source>
        <dbReference type="ARBA" id="ARBA00023136"/>
    </source>
</evidence>
<dbReference type="AlphaFoldDB" id="A0A1C3YWE1"/>
<feature type="transmembrane region" description="Helical" evidence="5">
    <location>
        <begin position="106"/>
        <end position="124"/>
    </location>
</feature>
<evidence type="ECO:0000256" key="3">
    <source>
        <dbReference type="ARBA" id="ARBA00022989"/>
    </source>
</evidence>
<name>A0A1C3YWE1_9GAMM</name>
<dbReference type="Gene3D" id="1.20.1250.20">
    <property type="entry name" value="MFS general substrate transporter like domains"/>
    <property type="match status" value="1"/>
</dbReference>
<feature type="transmembrane region" description="Helical" evidence="5">
    <location>
        <begin position="49"/>
        <end position="68"/>
    </location>
</feature>
<protein>
    <submittedName>
        <fullName evidence="7">Sugar phosphate permease</fullName>
    </submittedName>
</protein>
<dbReference type="GO" id="GO:0005886">
    <property type="term" value="C:plasma membrane"/>
    <property type="evidence" value="ECO:0007669"/>
    <property type="project" value="TreeGrafter"/>
</dbReference>
<evidence type="ECO:0000256" key="5">
    <source>
        <dbReference type="SAM" id="Phobius"/>
    </source>
</evidence>
<dbReference type="SUPFAM" id="SSF103473">
    <property type="entry name" value="MFS general substrate transporter"/>
    <property type="match status" value="1"/>
</dbReference>
<dbReference type="GO" id="GO:0046943">
    <property type="term" value="F:carboxylic acid transmembrane transporter activity"/>
    <property type="evidence" value="ECO:0007669"/>
    <property type="project" value="TreeGrafter"/>
</dbReference>
<feature type="transmembrane region" description="Helical" evidence="5">
    <location>
        <begin position="371"/>
        <end position="392"/>
    </location>
</feature>
<evidence type="ECO:0000313" key="7">
    <source>
        <dbReference type="EMBL" id="SCB74444.1"/>
    </source>
</evidence>
<gene>
    <name evidence="7" type="ORF">GA0061081_101149</name>
</gene>
<dbReference type="PANTHER" id="PTHR23508:SF10">
    <property type="entry name" value="CARBOXYLIC ACID TRANSPORTER PROTEIN HOMOLOG"/>
    <property type="match status" value="1"/>
</dbReference>
<feature type="transmembrane region" description="Helical" evidence="5">
    <location>
        <begin position="80"/>
        <end position="100"/>
    </location>
</feature>
<proteinExistence type="predicted"/>
<evidence type="ECO:0000256" key="2">
    <source>
        <dbReference type="ARBA" id="ARBA00022692"/>
    </source>
</evidence>
<feature type="transmembrane region" description="Helical" evidence="5">
    <location>
        <begin position="216"/>
        <end position="236"/>
    </location>
</feature>
<feature type="transmembrane region" description="Helical" evidence="5">
    <location>
        <begin position="256"/>
        <end position="274"/>
    </location>
</feature>
<dbReference type="Pfam" id="PF07690">
    <property type="entry name" value="MFS_1"/>
    <property type="match status" value="1"/>
</dbReference>
<feature type="transmembrane region" description="Helical" evidence="5">
    <location>
        <begin position="12"/>
        <end position="37"/>
    </location>
</feature>
<keyword evidence="8" id="KW-1185">Reference proteome</keyword>
<dbReference type="PROSITE" id="PS50850">
    <property type="entry name" value="MFS"/>
    <property type="match status" value="1"/>
</dbReference>
<keyword evidence="3 5" id="KW-1133">Transmembrane helix</keyword>
<evidence type="ECO:0000313" key="8">
    <source>
        <dbReference type="Proteomes" id="UP000199670"/>
    </source>
</evidence>
<sequence>MKTKLLNKWHVLVGGFFGYMFDAMDITLLAVSLPAIMKDMDMTMSQGGLLGTATLLGVGLSSVIVGWFSDNHGRRTSLIWSLIIFGILTAAISLSPNWIVLLMLRFTAGLALGGVWGIIAAYIAESWPAKQRGRAAAFVLSSFPAGAGIAAFLSSLIIPEFGWRALFLTGAGSIFAALYIFFFVPESEVWKNQKEDRIAKGDISNISIKEIFAPNLFKRTILATLLSSFAFVAYWGSTTWIPTFLVQVRRLDIKTMSLFFLILNIGMFVGYNLFGWLSDNIGRKKAIILSFIGTTITLPIYVMVEDPMMILLMGPFYAFFISFVGLFGSYFGELFPTRIRTLGAGFCFNAGRGISAFSPFVLGFIATKYGLTVGIGICAVFFFFSAITMLFLPNTKIE</sequence>
<feature type="transmembrane region" description="Helical" evidence="5">
    <location>
        <begin position="343"/>
        <end position="365"/>
    </location>
</feature>
<dbReference type="EMBL" id="FMAQ01000001">
    <property type="protein sequence ID" value="SCB74444.1"/>
    <property type="molecule type" value="Genomic_DNA"/>
</dbReference>
<accession>A0A1C3YWE1</accession>
<evidence type="ECO:0000256" key="1">
    <source>
        <dbReference type="ARBA" id="ARBA00004141"/>
    </source>
</evidence>
<dbReference type="Proteomes" id="UP000199670">
    <property type="component" value="Unassembled WGS sequence"/>
</dbReference>
<dbReference type="OrthoDB" id="4474610at2"/>
<dbReference type="InterPro" id="IPR020846">
    <property type="entry name" value="MFS_dom"/>
</dbReference>
<feature type="transmembrane region" description="Helical" evidence="5">
    <location>
        <begin position="136"/>
        <end position="158"/>
    </location>
</feature>
<feature type="transmembrane region" description="Helical" evidence="5">
    <location>
        <begin position="164"/>
        <end position="184"/>
    </location>
</feature>
<feature type="transmembrane region" description="Helical" evidence="5">
    <location>
        <begin position="310"/>
        <end position="331"/>
    </location>
</feature>
<dbReference type="RefSeq" id="WP_091346151.1">
    <property type="nucleotide sequence ID" value="NZ_FMAQ01000001.1"/>
</dbReference>
<dbReference type="STRING" id="1798182.GA0061081_101149"/>
<keyword evidence="2 5" id="KW-0812">Transmembrane</keyword>
<keyword evidence="4 5" id="KW-0472">Membrane</keyword>
<feature type="domain" description="Major facilitator superfamily (MFS) profile" evidence="6">
    <location>
        <begin position="11"/>
        <end position="396"/>
    </location>
</feature>
<dbReference type="InterPro" id="IPR011701">
    <property type="entry name" value="MFS"/>
</dbReference>
<reference evidence="8" key="1">
    <citation type="submission" date="2016-08" db="EMBL/GenBank/DDBJ databases">
        <authorList>
            <person name="Varghese N."/>
            <person name="Submissions Spin"/>
        </authorList>
    </citation>
    <scope>NUCLEOTIDE SEQUENCE [LARGE SCALE GENOMIC DNA]</scope>
    <source>
        <strain evidence="8">R-53248</strain>
    </source>
</reference>
<comment type="subcellular location">
    <subcellularLocation>
        <location evidence="1">Membrane</location>
        <topology evidence="1">Multi-pass membrane protein</topology>
    </subcellularLocation>
</comment>
<feature type="transmembrane region" description="Helical" evidence="5">
    <location>
        <begin position="286"/>
        <end position="304"/>
    </location>
</feature>
<evidence type="ECO:0000259" key="6">
    <source>
        <dbReference type="PROSITE" id="PS50850"/>
    </source>
</evidence>